<evidence type="ECO:0000256" key="6">
    <source>
        <dbReference type="ARBA" id="ARBA00022741"/>
    </source>
</evidence>
<dbReference type="HAMAP" id="MF_00185">
    <property type="entry name" value="IPP_trans"/>
    <property type="match status" value="1"/>
</dbReference>
<comment type="caution">
    <text evidence="14">The sequence shown here is derived from an EMBL/GenBank/DDBJ whole genome shotgun (WGS) entry which is preliminary data.</text>
</comment>
<dbReference type="GO" id="GO:0006400">
    <property type="term" value="P:tRNA modification"/>
    <property type="evidence" value="ECO:0007669"/>
    <property type="project" value="TreeGrafter"/>
</dbReference>
<dbReference type="Gene3D" id="1.10.20.140">
    <property type="match status" value="1"/>
</dbReference>
<dbReference type="EC" id="2.5.1.75" evidence="10"/>
<feature type="site" description="Interaction with substrate tRNA" evidence="10">
    <location>
        <position position="102"/>
    </location>
</feature>
<feature type="region of interest" description="Interaction with substrate tRNA" evidence="10">
    <location>
        <begin position="36"/>
        <end position="39"/>
    </location>
</feature>
<organism evidence="14 15">
    <name type="scientific">Gelidibacter salicanalis</name>
    <dbReference type="NCBI Taxonomy" id="291193"/>
    <lineage>
        <taxon>Bacteria</taxon>
        <taxon>Pseudomonadati</taxon>
        <taxon>Bacteroidota</taxon>
        <taxon>Flavobacteriia</taxon>
        <taxon>Flavobacteriales</taxon>
        <taxon>Flavobacteriaceae</taxon>
        <taxon>Gelidibacter</taxon>
    </lineage>
</organism>
<dbReference type="RefSeq" id="WP_146892984.1">
    <property type="nucleotide sequence ID" value="NZ_VORX01000004.1"/>
</dbReference>
<keyword evidence="8 10" id="KW-0460">Magnesium</keyword>
<evidence type="ECO:0000256" key="8">
    <source>
        <dbReference type="ARBA" id="ARBA00022842"/>
    </source>
</evidence>
<dbReference type="InterPro" id="IPR018022">
    <property type="entry name" value="IPT"/>
</dbReference>
<dbReference type="SUPFAM" id="SSF52540">
    <property type="entry name" value="P-loop containing nucleoside triphosphate hydrolases"/>
    <property type="match status" value="2"/>
</dbReference>
<comment type="subunit">
    <text evidence="10">Monomer.</text>
</comment>
<dbReference type="GO" id="GO:0005524">
    <property type="term" value="F:ATP binding"/>
    <property type="evidence" value="ECO:0007669"/>
    <property type="project" value="UniProtKB-UniRule"/>
</dbReference>
<keyword evidence="5 10" id="KW-0819">tRNA processing</keyword>
<dbReference type="PANTHER" id="PTHR11088">
    <property type="entry name" value="TRNA DIMETHYLALLYLTRANSFERASE"/>
    <property type="match status" value="1"/>
</dbReference>
<dbReference type="InterPro" id="IPR039657">
    <property type="entry name" value="Dimethylallyltransferase"/>
</dbReference>
<feature type="binding site" evidence="10">
    <location>
        <begin position="11"/>
        <end position="18"/>
    </location>
    <ligand>
        <name>ATP</name>
        <dbReference type="ChEBI" id="CHEBI:30616"/>
    </ligand>
</feature>
<name>A0A5C7AGL1_9FLAO</name>
<evidence type="ECO:0000256" key="9">
    <source>
        <dbReference type="ARBA" id="ARBA00049563"/>
    </source>
</evidence>
<comment type="caution">
    <text evidence="10">Lacks conserved residue(s) required for the propagation of feature annotation.</text>
</comment>
<comment type="cofactor">
    <cofactor evidence="1 10">
        <name>Mg(2+)</name>
        <dbReference type="ChEBI" id="CHEBI:18420"/>
    </cofactor>
</comment>
<dbReference type="Pfam" id="PF01715">
    <property type="entry name" value="IPPT"/>
    <property type="match status" value="1"/>
</dbReference>
<comment type="catalytic activity">
    <reaction evidence="9 10 11">
        <text>adenosine(37) in tRNA + dimethylallyl diphosphate = N(6)-dimethylallyladenosine(37) in tRNA + diphosphate</text>
        <dbReference type="Rhea" id="RHEA:26482"/>
        <dbReference type="Rhea" id="RHEA-COMP:10162"/>
        <dbReference type="Rhea" id="RHEA-COMP:10375"/>
        <dbReference type="ChEBI" id="CHEBI:33019"/>
        <dbReference type="ChEBI" id="CHEBI:57623"/>
        <dbReference type="ChEBI" id="CHEBI:74411"/>
        <dbReference type="ChEBI" id="CHEBI:74415"/>
        <dbReference type="EC" id="2.5.1.75"/>
    </reaction>
</comment>
<dbReference type="OrthoDB" id="9776390at2"/>
<keyword evidence="4 10" id="KW-0808">Transferase</keyword>
<dbReference type="Gene3D" id="3.40.50.300">
    <property type="entry name" value="P-loop containing nucleotide triphosphate hydrolases"/>
    <property type="match status" value="1"/>
</dbReference>
<evidence type="ECO:0000256" key="4">
    <source>
        <dbReference type="ARBA" id="ARBA00022679"/>
    </source>
</evidence>
<dbReference type="EMBL" id="VORX01000004">
    <property type="protein sequence ID" value="TXE07678.1"/>
    <property type="molecule type" value="Genomic_DNA"/>
</dbReference>
<gene>
    <name evidence="10 14" type="primary">miaA</name>
    <name evidence="14" type="ORF">ES711_09530</name>
</gene>
<evidence type="ECO:0000256" key="13">
    <source>
        <dbReference type="RuleBase" id="RU003785"/>
    </source>
</evidence>
<dbReference type="PANTHER" id="PTHR11088:SF60">
    <property type="entry name" value="TRNA DIMETHYLALLYLTRANSFERASE"/>
    <property type="match status" value="1"/>
</dbReference>
<accession>A0A5C7AGL1</accession>
<evidence type="ECO:0000256" key="12">
    <source>
        <dbReference type="RuleBase" id="RU003784"/>
    </source>
</evidence>
<reference evidence="14 15" key="1">
    <citation type="submission" date="2019-08" db="EMBL/GenBank/DDBJ databases">
        <title>Genome sequence of Gelidibacter salicanalis IC162T.</title>
        <authorList>
            <person name="Bowman J.P."/>
        </authorList>
    </citation>
    <scope>NUCLEOTIDE SEQUENCE [LARGE SCALE GENOMIC DNA]</scope>
    <source>
        <strain evidence="14 15">IC162</strain>
    </source>
</reference>
<comment type="similarity">
    <text evidence="3 10 13">Belongs to the IPP transferase family.</text>
</comment>
<feature type="binding site" evidence="10">
    <location>
        <begin position="13"/>
        <end position="18"/>
    </location>
    <ligand>
        <name>substrate</name>
    </ligand>
</feature>
<dbReference type="AlphaFoldDB" id="A0A5C7AGL1"/>
<evidence type="ECO:0000256" key="10">
    <source>
        <dbReference type="HAMAP-Rule" id="MF_00185"/>
    </source>
</evidence>
<evidence type="ECO:0000313" key="15">
    <source>
        <dbReference type="Proteomes" id="UP000321734"/>
    </source>
</evidence>
<evidence type="ECO:0000256" key="7">
    <source>
        <dbReference type="ARBA" id="ARBA00022840"/>
    </source>
</evidence>
<keyword evidence="15" id="KW-1185">Reference proteome</keyword>
<evidence type="ECO:0000256" key="1">
    <source>
        <dbReference type="ARBA" id="ARBA00001946"/>
    </source>
</evidence>
<sequence>MNQKYLISIIGPTAIGKTSLSIALANHFKTEIISADSRQFYKEMQIGTAAPTAEELKAARHNFIHHKSILEDYNVGEFEKDALQSLKKLYNTHDIVVMVGGSGLYVDAVTKGLDHFPMVDPQIRETLNTALQTHGLEHLQNQLKIFDPLSFDSIAIDNPHRVIRALEISIGTGQPYSTFLNKEKPNRDFKTITIGLTAERATIYNRINTRVDLMMDDGLLEEVRKLQDLQHLNALRTVGYSELFKFLKSEWPLDFAVSEIKKNSRRYAKRQLTWFKKNEEAHWFNYHTSPETIIETITENMD</sequence>
<evidence type="ECO:0000256" key="3">
    <source>
        <dbReference type="ARBA" id="ARBA00005842"/>
    </source>
</evidence>
<evidence type="ECO:0000256" key="11">
    <source>
        <dbReference type="RuleBase" id="RU003783"/>
    </source>
</evidence>
<keyword evidence="7 10" id="KW-0067">ATP-binding</keyword>
<proteinExistence type="inferred from homology"/>
<evidence type="ECO:0000256" key="2">
    <source>
        <dbReference type="ARBA" id="ARBA00003213"/>
    </source>
</evidence>
<comment type="function">
    <text evidence="2 10 12">Catalyzes the transfer of a dimethylallyl group onto the adenine at position 37 in tRNAs that read codons beginning with uridine, leading to the formation of N6-(dimethylallyl)adenosine (i(6)A).</text>
</comment>
<keyword evidence="6 10" id="KW-0547">Nucleotide-binding</keyword>
<dbReference type="Proteomes" id="UP000321734">
    <property type="component" value="Unassembled WGS sequence"/>
</dbReference>
<dbReference type="NCBIfam" id="TIGR00174">
    <property type="entry name" value="miaA"/>
    <property type="match status" value="1"/>
</dbReference>
<dbReference type="GO" id="GO:0052381">
    <property type="term" value="F:tRNA dimethylallyltransferase activity"/>
    <property type="evidence" value="ECO:0007669"/>
    <property type="project" value="UniProtKB-UniRule"/>
</dbReference>
<protein>
    <recommendedName>
        <fullName evidence="10">tRNA dimethylallyltransferase</fullName>
        <ecNumber evidence="10">2.5.1.75</ecNumber>
    </recommendedName>
    <alternativeName>
        <fullName evidence="10">Dimethylallyl diphosphate:tRNA dimethylallyltransferase</fullName>
        <shortName evidence="10">DMAPP:tRNA dimethylallyltransferase</shortName>
        <shortName evidence="10">DMATase</shortName>
    </alternativeName>
    <alternativeName>
        <fullName evidence="10">Isopentenyl-diphosphate:tRNA isopentenyltransferase</fullName>
        <shortName evidence="10">IPP transferase</shortName>
        <shortName evidence="10">IPPT</shortName>
        <shortName evidence="10">IPTase</shortName>
    </alternativeName>
</protein>
<evidence type="ECO:0000256" key="5">
    <source>
        <dbReference type="ARBA" id="ARBA00022694"/>
    </source>
</evidence>
<evidence type="ECO:0000313" key="14">
    <source>
        <dbReference type="EMBL" id="TXE07678.1"/>
    </source>
</evidence>
<dbReference type="InterPro" id="IPR027417">
    <property type="entry name" value="P-loop_NTPase"/>
</dbReference>
<feature type="site" description="Interaction with substrate tRNA" evidence="10">
    <location>
        <position position="124"/>
    </location>
</feature>